<protein>
    <submittedName>
        <fullName evidence="1">Uncharacterized protein</fullName>
    </submittedName>
</protein>
<dbReference type="Proteomes" id="UP001454036">
    <property type="component" value="Unassembled WGS sequence"/>
</dbReference>
<evidence type="ECO:0000313" key="1">
    <source>
        <dbReference type="EMBL" id="GAA0145702.1"/>
    </source>
</evidence>
<evidence type="ECO:0000313" key="2">
    <source>
        <dbReference type="Proteomes" id="UP001454036"/>
    </source>
</evidence>
<organism evidence="1 2">
    <name type="scientific">Lithospermum erythrorhizon</name>
    <name type="common">Purple gromwell</name>
    <name type="synonym">Lithospermum officinale var. erythrorhizon</name>
    <dbReference type="NCBI Taxonomy" id="34254"/>
    <lineage>
        <taxon>Eukaryota</taxon>
        <taxon>Viridiplantae</taxon>
        <taxon>Streptophyta</taxon>
        <taxon>Embryophyta</taxon>
        <taxon>Tracheophyta</taxon>
        <taxon>Spermatophyta</taxon>
        <taxon>Magnoliopsida</taxon>
        <taxon>eudicotyledons</taxon>
        <taxon>Gunneridae</taxon>
        <taxon>Pentapetalae</taxon>
        <taxon>asterids</taxon>
        <taxon>lamiids</taxon>
        <taxon>Boraginales</taxon>
        <taxon>Boraginaceae</taxon>
        <taxon>Boraginoideae</taxon>
        <taxon>Lithospermeae</taxon>
        <taxon>Lithospermum</taxon>
    </lineage>
</organism>
<dbReference type="AlphaFoldDB" id="A0AAV3P221"/>
<sequence>MDEVILDSLLYQASIGQRNGGTFSSSAYTYVVNELRSKFPETTWNKEKFNGWDFNPVTNMWDLEDEVWDEIIKANPNVAKWKDKPIPFYDKLEELYGKDRATGDNAVTAAEIRAWRKSVTPKILLLQLRKLMHHNNVGAMEKEEKESCLEDIDFDQRYKSNAYIHLCRNRVDYDILTALPLDGRGPVLWNMIIQVKVISVTEPSPYNSNFI</sequence>
<name>A0AAV3P221_LITER</name>
<dbReference type="PANTHER" id="PTHR46929">
    <property type="entry name" value="EXPRESSED PROTEIN"/>
    <property type="match status" value="1"/>
</dbReference>
<dbReference type="PANTHER" id="PTHR46929:SF3">
    <property type="entry name" value="MYB_SANT-LIKE DOMAIN-CONTAINING PROTEIN"/>
    <property type="match status" value="1"/>
</dbReference>
<keyword evidence="2" id="KW-1185">Reference proteome</keyword>
<comment type="caution">
    <text evidence="1">The sequence shown here is derived from an EMBL/GenBank/DDBJ whole genome shotgun (WGS) entry which is preliminary data.</text>
</comment>
<dbReference type="EMBL" id="BAABME010031426">
    <property type="protein sequence ID" value="GAA0145702.1"/>
    <property type="molecule type" value="Genomic_DNA"/>
</dbReference>
<proteinExistence type="predicted"/>
<accession>A0AAV3P221</accession>
<gene>
    <name evidence="1" type="ORF">LIER_42878</name>
</gene>
<reference evidence="1 2" key="1">
    <citation type="submission" date="2024-01" db="EMBL/GenBank/DDBJ databases">
        <title>The complete chloroplast genome sequence of Lithospermum erythrorhizon: insights into the phylogenetic relationship among Boraginaceae species and the maternal lineages of purple gromwells.</title>
        <authorList>
            <person name="Okada T."/>
            <person name="Watanabe K."/>
        </authorList>
    </citation>
    <scope>NUCLEOTIDE SEQUENCE [LARGE SCALE GENOMIC DNA]</scope>
</reference>